<dbReference type="Gene3D" id="1.10.3120.10">
    <property type="entry name" value="Trigger factor, C-terminal domain"/>
    <property type="match status" value="1"/>
</dbReference>
<dbReference type="InterPro" id="IPR027304">
    <property type="entry name" value="Trigger_fact/SurA_dom_sf"/>
</dbReference>
<keyword evidence="1" id="KW-0697">Rotamase</keyword>
<evidence type="ECO:0000313" key="5">
    <source>
        <dbReference type="Proteomes" id="UP000229401"/>
    </source>
</evidence>
<dbReference type="GO" id="GO:0006457">
    <property type="term" value="P:protein folding"/>
    <property type="evidence" value="ECO:0007669"/>
    <property type="project" value="InterPro"/>
</dbReference>
<dbReference type="GO" id="GO:0003755">
    <property type="term" value="F:peptidyl-prolyl cis-trans isomerase activity"/>
    <property type="evidence" value="ECO:0007669"/>
    <property type="project" value="UniProtKB-KW"/>
</dbReference>
<protein>
    <recommendedName>
        <fullName evidence="3">Trigger factor C-terminal domain-containing protein</fullName>
    </recommendedName>
</protein>
<evidence type="ECO:0000256" key="2">
    <source>
        <dbReference type="ARBA" id="ARBA00023235"/>
    </source>
</evidence>
<comment type="caution">
    <text evidence="4">The sequence shown here is derived from an EMBL/GenBank/DDBJ whole genome shotgun (WGS) entry which is preliminary data.</text>
</comment>
<accession>A0A2M7QJM7</accession>
<dbReference type="GO" id="GO:0015031">
    <property type="term" value="P:protein transport"/>
    <property type="evidence" value="ECO:0007669"/>
    <property type="project" value="InterPro"/>
</dbReference>
<sequence>DILLKDYKKKIQEIKAASKKGDIWVPGKDQKPPSEQDEKAKKDKLFNEVLTAILKEVVCDVSPLIIEAELNKRLSQLVDDVQKLGLTVDAYLQSKGLKMEQLKKQYGDEIAQMYKLEFILMEIADQEKITVGQEEIQKIFDSIKDEKEKASAQANSYFYASVLRKQKTLDYIIGL</sequence>
<evidence type="ECO:0000256" key="1">
    <source>
        <dbReference type="ARBA" id="ARBA00023110"/>
    </source>
</evidence>
<name>A0A2M7QJM7_9BACT</name>
<gene>
    <name evidence="4" type="ORF">COY87_00460</name>
</gene>
<evidence type="ECO:0000313" key="4">
    <source>
        <dbReference type="EMBL" id="PIY72537.1"/>
    </source>
</evidence>
<dbReference type="SUPFAM" id="SSF109998">
    <property type="entry name" value="Triger factor/SurA peptide-binding domain-like"/>
    <property type="match status" value="1"/>
</dbReference>
<dbReference type="InterPro" id="IPR037041">
    <property type="entry name" value="Trigger_fac_C_sf"/>
</dbReference>
<dbReference type="InterPro" id="IPR008880">
    <property type="entry name" value="Trigger_fac_C"/>
</dbReference>
<dbReference type="AlphaFoldDB" id="A0A2M7QJM7"/>
<feature type="non-terminal residue" evidence="4">
    <location>
        <position position="1"/>
    </location>
</feature>
<proteinExistence type="predicted"/>
<dbReference type="Proteomes" id="UP000229401">
    <property type="component" value="Unassembled WGS sequence"/>
</dbReference>
<reference evidence="5" key="1">
    <citation type="submission" date="2017-09" db="EMBL/GenBank/DDBJ databases">
        <title>Depth-based differentiation of microbial function through sediment-hosted aquifers and enrichment of novel symbionts in the deep terrestrial subsurface.</title>
        <authorList>
            <person name="Probst A.J."/>
            <person name="Ladd B."/>
            <person name="Jarett J.K."/>
            <person name="Geller-Mcgrath D.E."/>
            <person name="Sieber C.M.K."/>
            <person name="Emerson J.B."/>
            <person name="Anantharaman K."/>
            <person name="Thomas B.C."/>
            <person name="Malmstrom R."/>
            <person name="Stieglmeier M."/>
            <person name="Klingl A."/>
            <person name="Woyke T."/>
            <person name="Ryan C.M."/>
            <person name="Banfield J.F."/>
        </authorList>
    </citation>
    <scope>NUCLEOTIDE SEQUENCE [LARGE SCALE GENOMIC DNA]</scope>
</reference>
<dbReference type="Pfam" id="PF05698">
    <property type="entry name" value="Trigger_C"/>
    <property type="match status" value="1"/>
</dbReference>
<evidence type="ECO:0000259" key="3">
    <source>
        <dbReference type="Pfam" id="PF05698"/>
    </source>
</evidence>
<feature type="domain" description="Trigger factor C-terminal" evidence="3">
    <location>
        <begin position="35"/>
        <end position="149"/>
    </location>
</feature>
<dbReference type="EMBL" id="PFLI01000018">
    <property type="protein sequence ID" value="PIY72537.1"/>
    <property type="molecule type" value="Genomic_DNA"/>
</dbReference>
<organism evidence="4 5">
    <name type="scientific">Candidatus Roizmanbacteria bacterium CG_4_10_14_0_8_um_filter_33_9</name>
    <dbReference type="NCBI Taxonomy" id="1974826"/>
    <lineage>
        <taxon>Bacteria</taxon>
        <taxon>Candidatus Roizmaniibacteriota</taxon>
    </lineage>
</organism>
<keyword evidence="2" id="KW-0413">Isomerase</keyword>